<sequence length="89" mass="9866">MSNTPAWGRQGQDAFCRRAQTAVGACVRPWGKSMDHGWPSGREEWAVPTKRKRSDEWQHQLRPDHGEDEGDAACADGLKTVKDTGCVLS</sequence>
<reference evidence="2 3" key="1">
    <citation type="submission" date="2016-07" db="EMBL/GenBank/DDBJ databases">
        <title>Pervasive Adenine N6-methylation of Active Genes in Fungi.</title>
        <authorList>
            <consortium name="DOE Joint Genome Institute"/>
            <person name="Mondo S.J."/>
            <person name="Dannebaum R.O."/>
            <person name="Kuo R.C."/>
            <person name="Labutti K."/>
            <person name="Haridas S."/>
            <person name="Kuo A."/>
            <person name="Salamov A."/>
            <person name="Ahrendt S.R."/>
            <person name="Lipzen A."/>
            <person name="Sullivan W."/>
            <person name="Andreopoulos W.B."/>
            <person name="Clum A."/>
            <person name="Lindquist E."/>
            <person name="Daum C."/>
            <person name="Ramamoorthy G.K."/>
            <person name="Gryganskyi A."/>
            <person name="Culley D."/>
            <person name="Magnuson J.K."/>
            <person name="James T.Y."/>
            <person name="O'Malley M.A."/>
            <person name="Stajich J.E."/>
            <person name="Spatafora J.W."/>
            <person name="Visel A."/>
            <person name="Grigoriev I.V."/>
        </authorList>
    </citation>
    <scope>NUCLEOTIDE SEQUENCE [LARGE SCALE GENOMIC DNA]</scope>
    <source>
        <strain evidence="2 3">PL171</strain>
    </source>
</reference>
<dbReference type="EMBL" id="MCFL01000161">
    <property type="protein sequence ID" value="ORZ29542.1"/>
    <property type="molecule type" value="Genomic_DNA"/>
</dbReference>
<name>A0A1Y2H919_9FUNG</name>
<comment type="caution">
    <text evidence="2">The sequence shown here is derived from an EMBL/GenBank/DDBJ whole genome shotgun (WGS) entry which is preliminary data.</text>
</comment>
<feature type="region of interest" description="Disordered" evidence="1">
    <location>
        <begin position="31"/>
        <end position="72"/>
    </location>
</feature>
<accession>A0A1Y2H919</accession>
<evidence type="ECO:0000313" key="2">
    <source>
        <dbReference type="EMBL" id="ORZ29542.1"/>
    </source>
</evidence>
<feature type="compositionally biased region" description="Basic and acidic residues" evidence="1">
    <location>
        <begin position="53"/>
        <end position="65"/>
    </location>
</feature>
<dbReference type="Proteomes" id="UP000193411">
    <property type="component" value="Unassembled WGS sequence"/>
</dbReference>
<gene>
    <name evidence="2" type="ORF">BCR44DRAFT_1449536</name>
</gene>
<protein>
    <submittedName>
        <fullName evidence="2">Uncharacterized protein</fullName>
    </submittedName>
</protein>
<evidence type="ECO:0000313" key="3">
    <source>
        <dbReference type="Proteomes" id="UP000193411"/>
    </source>
</evidence>
<organism evidence="2 3">
    <name type="scientific">Catenaria anguillulae PL171</name>
    <dbReference type="NCBI Taxonomy" id="765915"/>
    <lineage>
        <taxon>Eukaryota</taxon>
        <taxon>Fungi</taxon>
        <taxon>Fungi incertae sedis</taxon>
        <taxon>Blastocladiomycota</taxon>
        <taxon>Blastocladiomycetes</taxon>
        <taxon>Blastocladiales</taxon>
        <taxon>Catenariaceae</taxon>
        <taxon>Catenaria</taxon>
    </lineage>
</organism>
<evidence type="ECO:0000256" key="1">
    <source>
        <dbReference type="SAM" id="MobiDB-lite"/>
    </source>
</evidence>
<keyword evidence="3" id="KW-1185">Reference proteome</keyword>
<dbReference type="AlphaFoldDB" id="A0A1Y2H919"/>
<proteinExistence type="predicted"/>